<evidence type="ECO:0000313" key="2">
    <source>
        <dbReference type="Proteomes" id="UP000003402"/>
    </source>
</evidence>
<name>I9Z6Q5_HELPX</name>
<evidence type="ECO:0000313" key="1">
    <source>
        <dbReference type="EMBL" id="EJB31808.1"/>
    </source>
</evidence>
<dbReference type="EMBL" id="AKNU01000001">
    <property type="protein sequence ID" value="EJB31808.1"/>
    <property type="molecule type" value="Genomic_DNA"/>
</dbReference>
<sequence length="49" mass="5939">MPNYLKLTLNYLHVLTITPTYTQRYILKYNLLRFCSHQAWITKANFNAF</sequence>
<organism evidence="1 2">
    <name type="scientific">Helicobacter pylori NQ4099</name>
    <dbReference type="NCBI Taxonomy" id="992026"/>
    <lineage>
        <taxon>Bacteria</taxon>
        <taxon>Pseudomonadati</taxon>
        <taxon>Campylobacterota</taxon>
        <taxon>Epsilonproteobacteria</taxon>
        <taxon>Campylobacterales</taxon>
        <taxon>Helicobacteraceae</taxon>
        <taxon>Helicobacter</taxon>
    </lineage>
</organism>
<dbReference type="Proteomes" id="UP000003402">
    <property type="component" value="Unassembled WGS sequence"/>
</dbReference>
<comment type="caution">
    <text evidence="1">The sequence shown here is derived from an EMBL/GenBank/DDBJ whole genome shotgun (WGS) entry which is preliminary data.</text>
</comment>
<dbReference type="PATRIC" id="fig|992026.3.peg.197"/>
<proteinExistence type="predicted"/>
<protein>
    <submittedName>
        <fullName evidence="1">Uncharacterized protein</fullName>
    </submittedName>
</protein>
<gene>
    <name evidence="1" type="ORF">HPNQ4099_0205</name>
</gene>
<accession>I9Z6Q5</accession>
<reference evidence="1 2" key="1">
    <citation type="journal article" date="2013" name="Pathog. Dis.">
        <title>Genome sequences of 65 Helicobacter pylori strains isolated from asymptomatic individuals and patients with gastric cancer, peptic ulcer disease, or gastritis.</title>
        <authorList>
            <person name="Blanchard T.G."/>
            <person name="Czinn S.J."/>
            <person name="Correa P."/>
            <person name="Nakazawa T."/>
            <person name="Keelan M."/>
            <person name="Morningstar L."/>
            <person name="Santana-Cruz I."/>
            <person name="Maroo A."/>
            <person name="McCracken C."/>
            <person name="Shefchek K."/>
            <person name="Daugherty S."/>
            <person name="Song Y."/>
            <person name="Fraser C.M."/>
            <person name="Fricke W.F."/>
        </authorList>
    </citation>
    <scope>NUCLEOTIDE SEQUENCE [LARGE SCALE GENOMIC DNA]</scope>
    <source>
        <strain evidence="1 2">NQ4099</strain>
    </source>
</reference>
<dbReference type="AlphaFoldDB" id="I9Z6Q5"/>